<feature type="region of interest" description="Disordered" evidence="5">
    <location>
        <begin position="360"/>
        <end position="391"/>
    </location>
</feature>
<feature type="transmembrane region" description="Helical" evidence="6">
    <location>
        <begin position="20"/>
        <end position="42"/>
    </location>
</feature>
<feature type="domain" description="G-protein coupled receptors family 1 profile" evidence="7">
    <location>
        <begin position="35"/>
        <end position="280"/>
    </location>
</feature>
<dbReference type="OrthoDB" id="3439924at2759"/>
<dbReference type="Gene3D" id="1.20.1070.10">
    <property type="entry name" value="Rhodopsin 7-helix transmembrane proteins"/>
    <property type="match status" value="1"/>
</dbReference>
<dbReference type="GO" id="GO:0004930">
    <property type="term" value="F:G protein-coupled receptor activity"/>
    <property type="evidence" value="ECO:0007669"/>
    <property type="project" value="InterPro"/>
</dbReference>
<reference evidence="8 9" key="1">
    <citation type="submission" date="2016-03" db="EMBL/GenBank/DDBJ databases">
        <title>Comparative genomics of Pseudogymnoascus destructans, the fungus causing white-nose syndrome of bats.</title>
        <authorList>
            <person name="Palmer J.M."/>
            <person name="Drees K.P."/>
            <person name="Foster J.T."/>
            <person name="Lindner D.L."/>
        </authorList>
    </citation>
    <scope>NUCLEOTIDE SEQUENCE [LARGE SCALE GENOMIC DNA]</scope>
    <source>
        <strain evidence="8 9">UAMH 10579</strain>
    </source>
</reference>
<keyword evidence="2 6" id="KW-0812">Transmembrane</keyword>
<dbReference type="GO" id="GO:0005886">
    <property type="term" value="C:plasma membrane"/>
    <property type="evidence" value="ECO:0007669"/>
    <property type="project" value="TreeGrafter"/>
</dbReference>
<dbReference type="PANTHER" id="PTHR23112">
    <property type="entry name" value="G PROTEIN-COUPLED RECEPTOR 157-RELATED"/>
    <property type="match status" value="1"/>
</dbReference>
<evidence type="ECO:0000256" key="5">
    <source>
        <dbReference type="SAM" id="MobiDB-lite"/>
    </source>
</evidence>
<organism evidence="8 9">
    <name type="scientific">Pseudogymnoascus verrucosus</name>
    <dbReference type="NCBI Taxonomy" id="342668"/>
    <lineage>
        <taxon>Eukaryota</taxon>
        <taxon>Fungi</taxon>
        <taxon>Dikarya</taxon>
        <taxon>Ascomycota</taxon>
        <taxon>Pezizomycotina</taxon>
        <taxon>Leotiomycetes</taxon>
        <taxon>Thelebolales</taxon>
        <taxon>Thelebolaceae</taxon>
        <taxon>Pseudogymnoascus</taxon>
    </lineage>
</organism>
<keyword evidence="4 6" id="KW-0472">Membrane</keyword>
<evidence type="ECO:0000256" key="1">
    <source>
        <dbReference type="ARBA" id="ARBA00004141"/>
    </source>
</evidence>
<dbReference type="Proteomes" id="UP000091956">
    <property type="component" value="Unassembled WGS sequence"/>
</dbReference>
<evidence type="ECO:0000259" key="7">
    <source>
        <dbReference type="PROSITE" id="PS50262"/>
    </source>
</evidence>
<evidence type="ECO:0000313" key="9">
    <source>
        <dbReference type="Proteomes" id="UP000091956"/>
    </source>
</evidence>
<dbReference type="STRING" id="342668.A0A1B8GM86"/>
<dbReference type="Pfam" id="PF00001">
    <property type="entry name" value="7tm_1"/>
    <property type="match status" value="1"/>
</dbReference>
<dbReference type="EMBL" id="KV460225">
    <property type="protein sequence ID" value="OBT96937.1"/>
    <property type="molecule type" value="Genomic_DNA"/>
</dbReference>
<feature type="transmembrane region" description="Helical" evidence="6">
    <location>
        <begin position="62"/>
        <end position="84"/>
    </location>
</feature>
<comment type="subcellular location">
    <subcellularLocation>
        <location evidence="1">Membrane</location>
        <topology evidence="1">Multi-pass membrane protein</topology>
    </subcellularLocation>
</comment>
<feature type="transmembrane region" description="Helical" evidence="6">
    <location>
        <begin position="104"/>
        <end position="125"/>
    </location>
</feature>
<dbReference type="GO" id="GO:0007189">
    <property type="term" value="P:adenylate cyclase-activating G protein-coupled receptor signaling pathway"/>
    <property type="evidence" value="ECO:0007669"/>
    <property type="project" value="TreeGrafter"/>
</dbReference>
<keyword evidence="3 6" id="KW-1133">Transmembrane helix</keyword>
<name>A0A1B8GM86_9PEZI</name>
<gene>
    <name evidence="8" type="ORF">VE01_05578</name>
</gene>
<feature type="transmembrane region" description="Helical" evidence="6">
    <location>
        <begin position="230"/>
        <end position="253"/>
    </location>
</feature>
<dbReference type="SUPFAM" id="SSF81321">
    <property type="entry name" value="Family A G protein-coupled receptor-like"/>
    <property type="match status" value="1"/>
</dbReference>
<feature type="compositionally biased region" description="Basic and acidic residues" evidence="5">
    <location>
        <begin position="360"/>
        <end position="375"/>
    </location>
</feature>
<dbReference type="PANTHER" id="PTHR23112:SF37">
    <property type="entry name" value="G PROTEIN-COUPLED RECEPTOR GPR1"/>
    <property type="match status" value="1"/>
</dbReference>
<feature type="transmembrane region" description="Helical" evidence="6">
    <location>
        <begin position="259"/>
        <end position="281"/>
    </location>
</feature>
<evidence type="ECO:0000256" key="4">
    <source>
        <dbReference type="ARBA" id="ARBA00023136"/>
    </source>
</evidence>
<evidence type="ECO:0000313" key="8">
    <source>
        <dbReference type="EMBL" id="OBT96937.1"/>
    </source>
</evidence>
<dbReference type="RefSeq" id="XP_018130670.1">
    <property type="nucleotide sequence ID" value="XM_018275041.2"/>
</dbReference>
<protein>
    <recommendedName>
        <fullName evidence="7">G-protein coupled receptors family 1 profile domain-containing protein</fullName>
    </recommendedName>
</protein>
<evidence type="ECO:0000256" key="6">
    <source>
        <dbReference type="SAM" id="Phobius"/>
    </source>
</evidence>
<feature type="transmembrane region" description="Helical" evidence="6">
    <location>
        <begin position="137"/>
        <end position="160"/>
    </location>
</feature>
<dbReference type="GeneID" id="28838964"/>
<dbReference type="AlphaFoldDB" id="A0A1B8GM86"/>
<evidence type="ECO:0000256" key="3">
    <source>
        <dbReference type="ARBA" id="ARBA00022989"/>
    </source>
</evidence>
<feature type="transmembrane region" description="Helical" evidence="6">
    <location>
        <begin position="188"/>
        <end position="209"/>
    </location>
</feature>
<dbReference type="PROSITE" id="PS50262">
    <property type="entry name" value="G_PROTEIN_RECEP_F1_2"/>
    <property type="match status" value="1"/>
</dbReference>
<keyword evidence="9" id="KW-1185">Reference proteome</keyword>
<dbReference type="InterPro" id="IPR017452">
    <property type="entry name" value="GPCR_Rhodpsn_7TM"/>
</dbReference>
<proteinExistence type="predicted"/>
<dbReference type="InterPro" id="IPR000276">
    <property type="entry name" value="GPCR_Rhodpsn"/>
</dbReference>
<sequence>MALDAASRSLSPLPAVLSHGLIPVSTFGLLSFISSTSLFLWLTFRLISWRRKSAVKGPINQFLFLIYNLLFADIQQAIAFVLNIHALRHNAIEVGSSMCFAQGWFVSTGDLASSVFICAIAVHTFFGVVKDYRLPTVAFYCCIAGLWTFVYVMALIGPLVHRYDFYVRASAWCWINDAYQNERLWLHYFWIFVCMFSSVLIYATIFIYLRARSRGEDMSSQMIHHATPLMILYPVIYIICTAPLAIGRIAALAGNEVSLAYFCVAGSMIACNGWLDVLLYATTRADIVFTAYPPSDDIGLETFAFMGKGHTFGTVTTVEAGPGGASRLGGGRRSQGGDSVENLYGLDKIKVKGEVTISVDDGRGMRQRTAEHSTAETENSWDLPSRKSSQT</sequence>
<feature type="compositionally biased region" description="Polar residues" evidence="5">
    <location>
        <begin position="376"/>
        <end position="391"/>
    </location>
</feature>
<evidence type="ECO:0000256" key="2">
    <source>
        <dbReference type="ARBA" id="ARBA00022692"/>
    </source>
</evidence>
<accession>A0A1B8GM86</accession>
<reference evidence="9" key="2">
    <citation type="journal article" date="2018" name="Nat. Commun.">
        <title>Extreme sensitivity to ultraviolet light in the fungal pathogen causing white-nose syndrome of bats.</title>
        <authorList>
            <person name="Palmer J.M."/>
            <person name="Drees K.P."/>
            <person name="Foster J.T."/>
            <person name="Lindner D.L."/>
        </authorList>
    </citation>
    <scope>NUCLEOTIDE SEQUENCE [LARGE SCALE GENOMIC DNA]</scope>
    <source>
        <strain evidence="9">UAMH 10579</strain>
    </source>
</reference>